<name>A0A438G7N3_VITVI</name>
<accession>A0A438G7N3</accession>
<evidence type="ECO:0000313" key="4">
    <source>
        <dbReference type="Proteomes" id="UP000288805"/>
    </source>
</evidence>
<dbReference type="GO" id="GO:0016114">
    <property type="term" value="P:terpenoid biosynthetic process"/>
    <property type="evidence" value="ECO:0007669"/>
    <property type="project" value="InterPro"/>
</dbReference>
<evidence type="ECO:0000256" key="1">
    <source>
        <dbReference type="ARBA" id="ARBA00022723"/>
    </source>
</evidence>
<comment type="caution">
    <text evidence="3">The sequence shown here is derived from an EMBL/GenBank/DDBJ whole genome shotgun (WGS) entry which is preliminary data.</text>
</comment>
<keyword evidence="1" id="KW-0479">Metal-binding</keyword>
<sequence length="100" mass="11613">MKNWFEQKRGHVASTVECYMKQYGVSEEQVYSEFQKQIENAWLDINQECLKPTAVSMPLLARILNLSRTTDVIYKEQDSYTHVGKVMRDNIASVLINVVI</sequence>
<reference evidence="3 4" key="1">
    <citation type="journal article" date="2018" name="PLoS Genet.">
        <title>Population sequencing reveals clonal diversity and ancestral inbreeding in the grapevine cultivar Chardonnay.</title>
        <authorList>
            <person name="Roach M.J."/>
            <person name="Johnson D.L."/>
            <person name="Bohlmann J."/>
            <person name="van Vuuren H.J."/>
            <person name="Jones S.J."/>
            <person name="Pretorius I.S."/>
            <person name="Schmidt S.A."/>
            <person name="Borneman A.R."/>
        </authorList>
    </citation>
    <scope>NUCLEOTIDE SEQUENCE [LARGE SCALE GENOMIC DNA]</scope>
    <source>
        <strain evidence="4">cv. Chardonnay</strain>
        <tissue evidence="3">Leaf</tissue>
    </source>
</reference>
<protein>
    <submittedName>
        <fullName evidence="3">Valencene synthase</fullName>
    </submittedName>
</protein>
<evidence type="ECO:0000259" key="2">
    <source>
        <dbReference type="Pfam" id="PF03936"/>
    </source>
</evidence>
<dbReference type="Proteomes" id="UP000288805">
    <property type="component" value="Unassembled WGS sequence"/>
</dbReference>
<dbReference type="Pfam" id="PF03936">
    <property type="entry name" value="Terpene_synth_C"/>
    <property type="match status" value="1"/>
</dbReference>
<dbReference type="GO" id="GO:0010333">
    <property type="term" value="F:terpene synthase activity"/>
    <property type="evidence" value="ECO:0007669"/>
    <property type="project" value="InterPro"/>
</dbReference>
<dbReference type="InterPro" id="IPR008949">
    <property type="entry name" value="Isoprenoid_synthase_dom_sf"/>
</dbReference>
<feature type="domain" description="Terpene synthase metal-binding" evidence="2">
    <location>
        <begin position="5"/>
        <end position="42"/>
    </location>
</feature>
<dbReference type="AlphaFoldDB" id="A0A438G7N3"/>
<dbReference type="PANTHER" id="PTHR31225:SF241">
    <property type="entry name" value="TERPENE SYNTHASE FAMILY, METAL-BINDING DOMAIN PROTEIN"/>
    <property type="match status" value="1"/>
</dbReference>
<dbReference type="Gene3D" id="1.10.600.10">
    <property type="entry name" value="Farnesyl Diphosphate Synthase"/>
    <property type="match status" value="1"/>
</dbReference>
<evidence type="ECO:0000313" key="3">
    <source>
        <dbReference type="EMBL" id="RVW68212.1"/>
    </source>
</evidence>
<dbReference type="InterPro" id="IPR005630">
    <property type="entry name" value="Terpene_synthase_metal-bd"/>
</dbReference>
<dbReference type="PANTHER" id="PTHR31225">
    <property type="entry name" value="OS04G0344100 PROTEIN-RELATED"/>
    <property type="match status" value="1"/>
</dbReference>
<gene>
    <name evidence="3" type="primary">ValCS_29</name>
    <name evidence="3" type="ORF">CK203_059717</name>
</gene>
<proteinExistence type="predicted"/>
<dbReference type="EMBL" id="QGNW01000544">
    <property type="protein sequence ID" value="RVW68212.1"/>
    <property type="molecule type" value="Genomic_DNA"/>
</dbReference>
<dbReference type="InterPro" id="IPR050148">
    <property type="entry name" value="Terpene_synthase-like"/>
</dbReference>
<dbReference type="GO" id="GO:0000287">
    <property type="term" value="F:magnesium ion binding"/>
    <property type="evidence" value="ECO:0007669"/>
    <property type="project" value="InterPro"/>
</dbReference>
<dbReference type="SUPFAM" id="SSF48576">
    <property type="entry name" value="Terpenoid synthases"/>
    <property type="match status" value="1"/>
</dbReference>
<organism evidence="3 4">
    <name type="scientific">Vitis vinifera</name>
    <name type="common">Grape</name>
    <dbReference type="NCBI Taxonomy" id="29760"/>
    <lineage>
        <taxon>Eukaryota</taxon>
        <taxon>Viridiplantae</taxon>
        <taxon>Streptophyta</taxon>
        <taxon>Embryophyta</taxon>
        <taxon>Tracheophyta</taxon>
        <taxon>Spermatophyta</taxon>
        <taxon>Magnoliopsida</taxon>
        <taxon>eudicotyledons</taxon>
        <taxon>Gunneridae</taxon>
        <taxon>Pentapetalae</taxon>
        <taxon>rosids</taxon>
        <taxon>Vitales</taxon>
        <taxon>Vitaceae</taxon>
        <taxon>Viteae</taxon>
        <taxon>Vitis</taxon>
    </lineage>
</organism>